<comment type="subcellular location">
    <subcellularLocation>
        <location evidence="1">Cell membrane</location>
        <topology evidence="1">Multi-pass membrane protein</topology>
    </subcellularLocation>
    <subcellularLocation>
        <location evidence="6">Membrane</location>
        <topology evidence="6">Multi-pass membrane protein</topology>
    </subcellularLocation>
</comment>
<evidence type="ECO:0000256" key="3">
    <source>
        <dbReference type="ARBA" id="ARBA00022692"/>
    </source>
</evidence>
<evidence type="ECO:0000256" key="6">
    <source>
        <dbReference type="RuleBase" id="RU004057"/>
    </source>
</evidence>
<keyword evidence="9" id="KW-0732">Signal</keyword>
<dbReference type="EMBL" id="SHNP01000001">
    <property type="protein sequence ID" value="MCX2972887.1"/>
    <property type="molecule type" value="Genomic_DNA"/>
</dbReference>
<dbReference type="PANTHER" id="PTHR30625">
    <property type="entry name" value="PROTEIN TOLQ"/>
    <property type="match status" value="1"/>
</dbReference>
<evidence type="ECO:0000256" key="7">
    <source>
        <dbReference type="SAM" id="Coils"/>
    </source>
</evidence>
<feature type="coiled-coil region" evidence="7">
    <location>
        <begin position="18"/>
        <end position="77"/>
    </location>
</feature>
<feature type="transmembrane region" description="Helical" evidence="8">
    <location>
        <begin position="406"/>
        <end position="425"/>
    </location>
</feature>
<dbReference type="PANTHER" id="PTHR30625:SF11">
    <property type="entry name" value="MOTA_TOLQ_EXBB PROTON CHANNEL DOMAIN-CONTAINING PROTEIN"/>
    <property type="match status" value="1"/>
</dbReference>
<dbReference type="InterPro" id="IPR050790">
    <property type="entry name" value="ExbB/TolQ_transport"/>
</dbReference>
<keyword evidence="2" id="KW-1003">Cell membrane</keyword>
<organism evidence="11 12">
    <name type="scientific">Candidatus Seongchinamella marina</name>
    <dbReference type="NCBI Taxonomy" id="2518990"/>
    <lineage>
        <taxon>Bacteria</taxon>
        <taxon>Pseudomonadati</taxon>
        <taxon>Pseudomonadota</taxon>
        <taxon>Gammaproteobacteria</taxon>
        <taxon>Cellvibrionales</taxon>
        <taxon>Halieaceae</taxon>
        <taxon>Seongchinamella</taxon>
    </lineage>
</organism>
<name>A0ABT3SU72_9GAMM</name>
<dbReference type="Proteomes" id="UP001143307">
    <property type="component" value="Unassembled WGS sequence"/>
</dbReference>
<feature type="domain" description="MotA/TolQ/ExbB proton channel" evidence="10">
    <location>
        <begin position="329"/>
        <end position="434"/>
    </location>
</feature>
<keyword evidence="7" id="KW-0175">Coiled coil</keyword>
<feature type="transmembrane region" description="Helical" evidence="8">
    <location>
        <begin position="272"/>
        <end position="296"/>
    </location>
</feature>
<dbReference type="Pfam" id="PF01618">
    <property type="entry name" value="MotA_ExbB"/>
    <property type="match status" value="1"/>
</dbReference>
<evidence type="ECO:0000256" key="4">
    <source>
        <dbReference type="ARBA" id="ARBA00022989"/>
    </source>
</evidence>
<dbReference type="InterPro" id="IPR002898">
    <property type="entry name" value="MotA_ExbB_proton_chnl"/>
</dbReference>
<sequence length="450" mass="49400">MKQWIAATLVIACWLPVASLAEQQIQDLDQLLTAVKQQQAEQRELNRQREREFLFDKRQQQQLLQKARSDFEKYQQENQPLLAITDKNADELARLEKELSGVVGDMGDVSNTFREFAGDFSAVLRESMVSAQFPKRLEQAQALADADIQASIEEIQALWLLLQEDMTESGKVAQFPAAVIDSAGAMQSVDVLRVGVFSAWSSGDFLRYVPETAELLSLSRQPPMRYRNAAREFAQADSGIYTLAIDPTRGSLLGMLSFTPDLRERIEQGGTIGFIIIGLGMLGIALTLWRLVYLLGVSRRINRQLRTVSVPTASNPLGRVLLAVEGLSVEDDELVQLKLDEAVLAEIPALERGNGLIKLFAATSPLLGLLGTVTGMILTFQAISLFGTGDPKLMAGGISQALMTTVLGLVVAIPLLFGHSVVAYLSRVMVQRLDEQCAGVLARSAEKQEP</sequence>
<evidence type="ECO:0000256" key="9">
    <source>
        <dbReference type="SAM" id="SignalP"/>
    </source>
</evidence>
<evidence type="ECO:0000313" key="12">
    <source>
        <dbReference type="Proteomes" id="UP001143307"/>
    </source>
</evidence>
<keyword evidence="12" id="KW-1185">Reference proteome</keyword>
<evidence type="ECO:0000259" key="10">
    <source>
        <dbReference type="Pfam" id="PF01618"/>
    </source>
</evidence>
<protein>
    <recommendedName>
        <fullName evidence="10">MotA/TolQ/ExbB proton channel domain-containing protein</fullName>
    </recommendedName>
</protein>
<keyword evidence="4 8" id="KW-1133">Transmembrane helix</keyword>
<dbReference type="InterPro" id="IPR017270">
    <property type="entry name" value="MotA/TolQ/ExbB-rel"/>
</dbReference>
<comment type="caution">
    <text evidence="11">The sequence shown here is derived from an EMBL/GenBank/DDBJ whole genome shotgun (WGS) entry which is preliminary data.</text>
</comment>
<accession>A0ABT3SU72</accession>
<keyword evidence="5 8" id="KW-0472">Membrane</keyword>
<evidence type="ECO:0000313" key="11">
    <source>
        <dbReference type="EMBL" id="MCX2972887.1"/>
    </source>
</evidence>
<feature type="transmembrane region" description="Helical" evidence="8">
    <location>
        <begin position="366"/>
        <end position="386"/>
    </location>
</feature>
<reference evidence="11" key="1">
    <citation type="submission" date="2019-02" db="EMBL/GenBank/DDBJ databases">
        <authorList>
            <person name="Li S.-H."/>
        </authorList>
    </citation>
    <scope>NUCLEOTIDE SEQUENCE</scope>
    <source>
        <strain evidence="11">IMCC8485</strain>
    </source>
</reference>
<feature type="chain" id="PRO_5046271238" description="MotA/TolQ/ExbB proton channel domain-containing protein" evidence="9">
    <location>
        <begin position="22"/>
        <end position="450"/>
    </location>
</feature>
<keyword evidence="6" id="KW-0653">Protein transport</keyword>
<evidence type="ECO:0000256" key="5">
    <source>
        <dbReference type="ARBA" id="ARBA00023136"/>
    </source>
</evidence>
<keyword evidence="6" id="KW-0813">Transport</keyword>
<proteinExistence type="inferred from homology"/>
<gene>
    <name evidence="11" type="ORF">EYC87_04710</name>
</gene>
<keyword evidence="3 8" id="KW-0812">Transmembrane</keyword>
<evidence type="ECO:0000256" key="8">
    <source>
        <dbReference type="SAM" id="Phobius"/>
    </source>
</evidence>
<evidence type="ECO:0000256" key="2">
    <source>
        <dbReference type="ARBA" id="ARBA00022475"/>
    </source>
</evidence>
<feature type="signal peptide" evidence="9">
    <location>
        <begin position="1"/>
        <end position="21"/>
    </location>
</feature>
<dbReference type="PIRSF" id="PIRSF037714">
    <property type="entry name" value="TolR"/>
    <property type="match status" value="1"/>
</dbReference>
<evidence type="ECO:0000256" key="1">
    <source>
        <dbReference type="ARBA" id="ARBA00004651"/>
    </source>
</evidence>
<dbReference type="RefSeq" id="WP_279251842.1">
    <property type="nucleotide sequence ID" value="NZ_SHNP01000001.1"/>
</dbReference>
<comment type="similarity">
    <text evidence="6">Belongs to the exbB/tolQ family.</text>
</comment>